<gene>
    <name evidence="2" type="ORF">HDF17_001480</name>
</gene>
<reference evidence="2 3" key="1">
    <citation type="submission" date="2020-07" db="EMBL/GenBank/DDBJ databases">
        <title>Genomic Encyclopedia of Type Strains, Phase IV (KMG-V): Genome sequencing to study the core and pangenomes of soil and plant-associated prokaryotes.</title>
        <authorList>
            <person name="Whitman W."/>
        </authorList>
    </citation>
    <scope>NUCLEOTIDE SEQUENCE [LARGE SCALE GENOMIC DNA]</scope>
    <source>
        <strain evidence="2 3">X4EP2</strain>
    </source>
</reference>
<dbReference type="PANTHER" id="PTHR34387">
    <property type="entry name" value="SLR1258 PROTEIN"/>
    <property type="match status" value="1"/>
</dbReference>
<dbReference type="Gene3D" id="3.30.110.170">
    <property type="entry name" value="Protein of unknown function (DUF541), domain 1"/>
    <property type="match status" value="1"/>
</dbReference>
<dbReference type="Proteomes" id="UP000589520">
    <property type="component" value="Unassembled WGS sequence"/>
</dbReference>
<proteinExistence type="predicted"/>
<dbReference type="InterPro" id="IPR052022">
    <property type="entry name" value="26kDa_periplasmic_antigen"/>
</dbReference>
<dbReference type="Gene3D" id="3.30.70.2970">
    <property type="entry name" value="Protein of unknown function (DUF541), domain 2"/>
    <property type="match status" value="1"/>
</dbReference>
<name>A0A7Y9PFY3_9BACT</name>
<feature type="signal peptide" evidence="1">
    <location>
        <begin position="1"/>
        <end position="23"/>
    </location>
</feature>
<comment type="caution">
    <text evidence="2">The sequence shown here is derived from an EMBL/GenBank/DDBJ whole genome shotgun (WGS) entry which is preliminary data.</text>
</comment>
<keyword evidence="1" id="KW-0732">Signal</keyword>
<dbReference type="AlphaFoldDB" id="A0A7Y9PFY3"/>
<protein>
    <recommendedName>
        <fullName evidence="4">DUF541 domain-containing protein</fullName>
    </recommendedName>
</protein>
<evidence type="ECO:0000313" key="3">
    <source>
        <dbReference type="Proteomes" id="UP000589520"/>
    </source>
</evidence>
<dbReference type="RefSeq" id="WP_179489247.1">
    <property type="nucleotide sequence ID" value="NZ_JACCCW010000001.1"/>
</dbReference>
<dbReference type="GO" id="GO:0006974">
    <property type="term" value="P:DNA damage response"/>
    <property type="evidence" value="ECO:0007669"/>
    <property type="project" value="TreeGrafter"/>
</dbReference>
<organism evidence="2 3">
    <name type="scientific">Granulicella arctica</name>
    <dbReference type="NCBI Taxonomy" id="940613"/>
    <lineage>
        <taxon>Bacteria</taxon>
        <taxon>Pseudomonadati</taxon>
        <taxon>Acidobacteriota</taxon>
        <taxon>Terriglobia</taxon>
        <taxon>Terriglobales</taxon>
        <taxon>Acidobacteriaceae</taxon>
        <taxon>Granulicella</taxon>
    </lineage>
</organism>
<dbReference type="InterPro" id="IPR007497">
    <property type="entry name" value="SIMPL/DUF541"/>
</dbReference>
<evidence type="ECO:0008006" key="4">
    <source>
        <dbReference type="Google" id="ProtNLM"/>
    </source>
</evidence>
<dbReference type="Pfam" id="PF04402">
    <property type="entry name" value="SIMPL"/>
    <property type="match status" value="1"/>
</dbReference>
<dbReference type="EMBL" id="JACCCW010000001">
    <property type="protein sequence ID" value="NYF79193.1"/>
    <property type="molecule type" value="Genomic_DNA"/>
</dbReference>
<evidence type="ECO:0000313" key="2">
    <source>
        <dbReference type="EMBL" id="NYF79193.1"/>
    </source>
</evidence>
<dbReference type="PANTHER" id="PTHR34387:SF2">
    <property type="entry name" value="SLR1258 PROTEIN"/>
    <property type="match status" value="1"/>
</dbReference>
<evidence type="ECO:0000256" key="1">
    <source>
        <dbReference type="SAM" id="SignalP"/>
    </source>
</evidence>
<sequence>MKILPLIALTLGTASIAASPLCAQTIQVNKENRTIAVTATDKVILQADIATVHIGFIAYGPDSDTAYASGSRLSNAIYQAVLATGIAKDAIESENQNVSPVQEYQIDKLTPEQKAQRQFQVSQSWTVRTGAADVSKILDVAVKAGANQSGQIDWSLKDQNAAEAEAAAKALQRARSVADQMARGLNTKLGELVYASNEVESEPIRPIIRKMPMGAAIQADQVAPLAINPRQIEKTATVQAIFAIE</sequence>
<feature type="chain" id="PRO_5031186919" description="DUF541 domain-containing protein" evidence="1">
    <location>
        <begin position="24"/>
        <end position="245"/>
    </location>
</feature>
<accession>A0A7Y9PFY3</accession>
<keyword evidence="3" id="KW-1185">Reference proteome</keyword>